<organism evidence="1 2">
    <name type="scientific">Zalaria obscura</name>
    <dbReference type="NCBI Taxonomy" id="2024903"/>
    <lineage>
        <taxon>Eukaryota</taxon>
        <taxon>Fungi</taxon>
        <taxon>Dikarya</taxon>
        <taxon>Ascomycota</taxon>
        <taxon>Pezizomycotina</taxon>
        <taxon>Dothideomycetes</taxon>
        <taxon>Dothideomycetidae</taxon>
        <taxon>Dothideales</taxon>
        <taxon>Zalariaceae</taxon>
        <taxon>Zalaria</taxon>
    </lineage>
</organism>
<sequence>MNGASHTVTALKRWSCQDSQLPEVEAVRAIHVYDFDNTRTLQALESFTNGGWWHDVNILACTGKGIEEEEKRGWEGWWNESIVELVKLSMEQKDTVTVLLTGRKESIFAELISRMIAAKRLQFDMVCLKPEVGPMNQRISTTMSFKQELLKDLVFTYSEAEELRIYEDRPKHTKAFRDYFASLNRQLHAMDSEESRAPILAEVIQVPEQATSLDPVTEVAEVQRMINSHNSAIVARTAPRGSIPLAIKRTVFYTGYLISPTDTDRLLTLVHPPPNVPDYEMRHLANNIIITPRPASASILSKVGGLGATLRFKVTGLSVLENKLWAARVAPVDPTATTYSENSTLCVVLALRRNAKPIDANRISNWQPVPTHQAFEFDTVVGEKVLLRVEQERRGEDLWEASFPSARNARKHPREEDFPPLGSQTAAAQRGQGQGQGHRQSHGQRQGQGQGQGHANGGGENVRPPQQYQQYHPHQEQGQGQDKVQQMAQFQQQQQQFAHQPQSQSHNQNQGGYQNQRPGRDAYRNRNRGGGNGQRGGFRGGRGGGGGGGGRGGGRGRGNRGPQYRSLDSSAGSYGAGGMEY</sequence>
<name>A0ACC3SPV1_9PEZI</name>
<protein>
    <submittedName>
        <fullName evidence="1">Uncharacterized protein</fullName>
    </submittedName>
</protein>
<dbReference type="Proteomes" id="UP001320706">
    <property type="component" value="Unassembled WGS sequence"/>
</dbReference>
<keyword evidence="2" id="KW-1185">Reference proteome</keyword>
<dbReference type="EMBL" id="JAMKPW020000001">
    <property type="protein sequence ID" value="KAK8222088.1"/>
    <property type="molecule type" value="Genomic_DNA"/>
</dbReference>
<comment type="caution">
    <text evidence="1">The sequence shown here is derived from an EMBL/GenBank/DDBJ whole genome shotgun (WGS) entry which is preliminary data.</text>
</comment>
<gene>
    <name evidence="1" type="ORF">M8818_000258</name>
</gene>
<evidence type="ECO:0000313" key="2">
    <source>
        <dbReference type="Proteomes" id="UP001320706"/>
    </source>
</evidence>
<accession>A0ACC3SPV1</accession>
<proteinExistence type="predicted"/>
<reference evidence="1" key="1">
    <citation type="submission" date="2024-02" db="EMBL/GenBank/DDBJ databases">
        <title>Metagenome Assembled Genome of Zalaria obscura JY119.</title>
        <authorList>
            <person name="Vighnesh L."/>
            <person name="Jagadeeshwari U."/>
            <person name="Venkata Ramana C."/>
            <person name="Sasikala C."/>
        </authorList>
    </citation>
    <scope>NUCLEOTIDE SEQUENCE</scope>
    <source>
        <strain evidence="1">JY119</strain>
    </source>
</reference>
<evidence type="ECO:0000313" key="1">
    <source>
        <dbReference type="EMBL" id="KAK8222088.1"/>
    </source>
</evidence>